<protein>
    <submittedName>
        <fullName evidence="1">Uncharacterized protein</fullName>
    </submittedName>
</protein>
<dbReference type="Proteomes" id="UP001341840">
    <property type="component" value="Unassembled WGS sequence"/>
</dbReference>
<dbReference type="EMBL" id="JASCZI010212892">
    <property type="protein sequence ID" value="MED6200506.1"/>
    <property type="molecule type" value="Genomic_DNA"/>
</dbReference>
<proteinExistence type="predicted"/>
<name>A0ABU6XSB5_9FABA</name>
<reference evidence="1 2" key="1">
    <citation type="journal article" date="2023" name="Plants (Basel)">
        <title>Bridging the Gap: Combining Genomics and Transcriptomics Approaches to Understand Stylosanthes scabra, an Orphan Legume from the Brazilian Caatinga.</title>
        <authorList>
            <person name="Ferreira-Neto J.R.C."/>
            <person name="da Silva M.D."/>
            <person name="Binneck E."/>
            <person name="de Melo N.F."/>
            <person name="da Silva R.H."/>
            <person name="de Melo A.L.T.M."/>
            <person name="Pandolfi V."/>
            <person name="Bustamante F.O."/>
            <person name="Brasileiro-Vidal A.C."/>
            <person name="Benko-Iseppon A.M."/>
        </authorList>
    </citation>
    <scope>NUCLEOTIDE SEQUENCE [LARGE SCALE GENOMIC DNA]</scope>
    <source>
        <tissue evidence="1">Leaves</tissue>
    </source>
</reference>
<accession>A0ABU6XSB5</accession>
<comment type="caution">
    <text evidence="1">The sequence shown here is derived from an EMBL/GenBank/DDBJ whole genome shotgun (WGS) entry which is preliminary data.</text>
</comment>
<organism evidence="1 2">
    <name type="scientific">Stylosanthes scabra</name>
    <dbReference type="NCBI Taxonomy" id="79078"/>
    <lineage>
        <taxon>Eukaryota</taxon>
        <taxon>Viridiplantae</taxon>
        <taxon>Streptophyta</taxon>
        <taxon>Embryophyta</taxon>
        <taxon>Tracheophyta</taxon>
        <taxon>Spermatophyta</taxon>
        <taxon>Magnoliopsida</taxon>
        <taxon>eudicotyledons</taxon>
        <taxon>Gunneridae</taxon>
        <taxon>Pentapetalae</taxon>
        <taxon>rosids</taxon>
        <taxon>fabids</taxon>
        <taxon>Fabales</taxon>
        <taxon>Fabaceae</taxon>
        <taxon>Papilionoideae</taxon>
        <taxon>50 kb inversion clade</taxon>
        <taxon>dalbergioids sensu lato</taxon>
        <taxon>Dalbergieae</taxon>
        <taxon>Pterocarpus clade</taxon>
        <taxon>Stylosanthes</taxon>
    </lineage>
</organism>
<evidence type="ECO:0000313" key="2">
    <source>
        <dbReference type="Proteomes" id="UP001341840"/>
    </source>
</evidence>
<evidence type="ECO:0000313" key="1">
    <source>
        <dbReference type="EMBL" id="MED6200506.1"/>
    </source>
</evidence>
<keyword evidence="2" id="KW-1185">Reference proteome</keyword>
<gene>
    <name evidence="1" type="ORF">PIB30_085787</name>
</gene>
<sequence>MHHLKLYEMALRKKFGSKQGALRRKALSKELNLFATWNGVLKDMSNVKELSCNYDTCGCGKWEAEAYPI</sequence>